<keyword evidence="3" id="KW-0863">Zinc-finger</keyword>
<dbReference type="GO" id="GO:0006357">
    <property type="term" value="P:regulation of transcription by RNA polymerase II"/>
    <property type="evidence" value="ECO:0007669"/>
    <property type="project" value="TreeGrafter"/>
</dbReference>
<reference evidence="12 13" key="1">
    <citation type="journal article" date="2019" name="Gigascience">
        <title>Whole-genome sequence of the oriental lung fluke Paragonimus westermani.</title>
        <authorList>
            <person name="Oey H."/>
            <person name="Zakrzewski M."/>
            <person name="Narain K."/>
            <person name="Devi K.R."/>
            <person name="Agatsuma T."/>
            <person name="Nawaratna S."/>
            <person name="Gobert G.N."/>
            <person name="Jones M.K."/>
            <person name="Ragan M.A."/>
            <person name="McManus D.P."/>
            <person name="Krause L."/>
        </authorList>
    </citation>
    <scope>NUCLEOTIDE SEQUENCE [LARGE SCALE GENOMIC DNA]</scope>
    <source>
        <strain evidence="12 13">IND2009</strain>
    </source>
</reference>
<dbReference type="PANTHER" id="PTHR46367">
    <property type="entry name" value="ATAXIN-7-LIKE PROTEIN 3"/>
    <property type="match status" value="1"/>
</dbReference>
<comment type="subcellular location">
    <subcellularLocation>
        <location evidence="1 10">Nucleus</location>
    </subcellularLocation>
</comment>
<sequence>MANEHTLESPHLLPILRELVDELIDSCILDGILTMHRAIKLGYFHVIAPEAPTEEERTDCGAGPNSTGRDNSTKTTGCCRCVKCHSKVAATRFAPHLSNCMGLGRNSSRRANKRIAEQQRLEDYEDDYEDEFLQVPYFSSSSALHPSASDSALTRHADKQHSPLKLTISLVSNAGKTDAPAKHMIRAVNGAPIPDAVRGHSDSNKSANRLTNHSGRSGLGSKTQTSTLLSKSAQAGIVLKEAKVSLVDHELAYSMGKRD</sequence>
<evidence type="ECO:0000256" key="7">
    <source>
        <dbReference type="ARBA" id="ARBA00023159"/>
    </source>
</evidence>
<evidence type="ECO:0000256" key="4">
    <source>
        <dbReference type="ARBA" id="ARBA00022833"/>
    </source>
</evidence>
<dbReference type="Pfam" id="PF08209">
    <property type="entry name" value="Sgf11"/>
    <property type="match status" value="1"/>
</dbReference>
<keyword evidence="7 10" id="KW-0010">Activator</keyword>
<dbReference type="Proteomes" id="UP000324629">
    <property type="component" value="Unassembled WGS sequence"/>
</dbReference>
<evidence type="ECO:0000256" key="11">
    <source>
        <dbReference type="SAM" id="MobiDB-lite"/>
    </source>
</evidence>
<keyword evidence="8" id="KW-0804">Transcription</keyword>
<dbReference type="EMBL" id="QNGE01000066">
    <property type="protein sequence ID" value="KAA3682138.1"/>
    <property type="molecule type" value="Genomic_DNA"/>
</dbReference>
<feature type="compositionally biased region" description="Polar residues" evidence="11">
    <location>
        <begin position="204"/>
        <end position="215"/>
    </location>
</feature>
<evidence type="ECO:0000256" key="1">
    <source>
        <dbReference type="ARBA" id="ARBA00004123"/>
    </source>
</evidence>
<keyword evidence="13" id="KW-1185">Reference proteome</keyword>
<comment type="similarity">
    <text evidence="10">Belongs to the SGF11 family.</text>
</comment>
<dbReference type="PANTHER" id="PTHR46367:SF1">
    <property type="entry name" value="ATAXIN-7-LIKE PROTEIN 3"/>
    <property type="match status" value="1"/>
</dbReference>
<keyword evidence="6" id="KW-0805">Transcription regulation</keyword>
<gene>
    <name evidence="12" type="ORF">DEA37_0006754</name>
</gene>
<organism evidence="12 13">
    <name type="scientific">Paragonimus westermani</name>
    <dbReference type="NCBI Taxonomy" id="34504"/>
    <lineage>
        <taxon>Eukaryota</taxon>
        <taxon>Metazoa</taxon>
        <taxon>Spiralia</taxon>
        <taxon>Lophotrochozoa</taxon>
        <taxon>Platyhelminthes</taxon>
        <taxon>Trematoda</taxon>
        <taxon>Digenea</taxon>
        <taxon>Plagiorchiida</taxon>
        <taxon>Troglotremata</taxon>
        <taxon>Troglotrematidae</taxon>
        <taxon>Paragonimus</taxon>
    </lineage>
</organism>
<evidence type="ECO:0000256" key="3">
    <source>
        <dbReference type="ARBA" id="ARBA00022771"/>
    </source>
</evidence>
<evidence type="ECO:0000256" key="10">
    <source>
        <dbReference type="RuleBase" id="RU261113"/>
    </source>
</evidence>
<dbReference type="GO" id="GO:0071819">
    <property type="term" value="C:DUBm complex"/>
    <property type="evidence" value="ECO:0007669"/>
    <property type="project" value="TreeGrafter"/>
</dbReference>
<dbReference type="AlphaFoldDB" id="A0A5J4P499"/>
<comment type="subunit">
    <text evidence="10">Component of some SAGA transcription coactivator-HAT complexes.</text>
</comment>
<dbReference type="GO" id="GO:0006325">
    <property type="term" value="P:chromatin organization"/>
    <property type="evidence" value="ECO:0007669"/>
    <property type="project" value="UniProtKB-KW"/>
</dbReference>
<proteinExistence type="inferred from homology"/>
<dbReference type="GO" id="GO:0000124">
    <property type="term" value="C:SAGA complex"/>
    <property type="evidence" value="ECO:0007669"/>
    <property type="project" value="TreeGrafter"/>
</dbReference>
<name>A0A5J4P499_9TREM</name>
<evidence type="ECO:0000256" key="9">
    <source>
        <dbReference type="ARBA" id="ARBA00023242"/>
    </source>
</evidence>
<comment type="function">
    <text evidence="10">Component of the transcription regulatory histone acetylation (HAT) complex SAGA, a multiprotein complex that activates transcription by remodeling chromatin and mediating histone acetylation and deubiquitination. Within the SAGA complex, participates in a subcomplex that specifically deubiquitinates histone H2B. The SAGA complex is recruited to specific gene promoters by activators, where it is required for transcription.</text>
</comment>
<comment type="caution">
    <text evidence="12">The sequence shown here is derived from an EMBL/GenBank/DDBJ whole genome shotgun (WGS) entry which is preliminary data.</text>
</comment>
<dbReference type="InterPro" id="IPR013246">
    <property type="entry name" value="SAGA_su_Sgf11"/>
</dbReference>
<dbReference type="InterPro" id="IPR051078">
    <property type="entry name" value="SGF11"/>
</dbReference>
<keyword evidence="4" id="KW-0862">Zinc</keyword>
<evidence type="ECO:0000256" key="6">
    <source>
        <dbReference type="ARBA" id="ARBA00023015"/>
    </source>
</evidence>
<evidence type="ECO:0000313" key="13">
    <source>
        <dbReference type="Proteomes" id="UP000324629"/>
    </source>
</evidence>
<evidence type="ECO:0000256" key="5">
    <source>
        <dbReference type="ARBA" id="ARBA00022853"/>
    </source>
</evidence>
<keyword evidence="2" id="KW-0479">Metal-binding</keyword>
<protein>
    <recommendedName>
        <fullName evidence="10">SAGA-associated factor 11</fullName>
    </recommendedName>
</protein>
<evidence type="ECO:0000313" key="12">
    <source>
        <dbReference type="EMBL" id="KAA3682138.1"/>
    </source>
</evidence>
<evidence type="ECO:0000256" key="8">
    <source>
        <dbReference type="ARBA" id="ARBA00023163"/>
    </source>
</evidence>
<keyword evidence="9" id="KW-0539">Nucleus</keyword>
<dbReference type="GO" id="GO:0008270">
    <property type="term" value="F:zinc ion binding"/>
    <property type="evidence" value="ECO:0007669"/>
    <property type="project" value="UniProtKB-KW"/>
</dbReference>
<keyword evidence="5" id="KW-0156">Chromatin regulator</keyword>
<accession>A0A5J4P499</accession>
<evidence type="ECO:0000256" key="2">
    <source>
        <dbReference type="ARBA" id="ARBA00022723"/>
    </source>
</evidence>
<dbReference type="GO" id="GO:0003713">
    <property type="term" value="F:transcription coactivator activity"/>
    <property type="evidence" value="ECO:0007669"/>
    <property type="project" value="TreeGrafter"/>
</dbReference>
<feature type="region of interest" description="Disordered" evidence="11">
    <location>
        <begin position="192"/>
        <end position="225"/>
    </location>
</feature>